<dbReference type="SUPFAM" id="SSF47473">
    <property type="entry name" value="EF-hand"/>
    <property type="match status" value="1"/>
</dbReference>
<evidence type="ECO:0000313" key="3">
    <source>
        <dbReference type="Proteomes" id="UP000583800"/>
    </source>
</evidence>
<dbReference type="InterPro" id="IPR002048">
    <property type="entry name" value="EF_hand_dom"/>
</dbReference>
<feature type="domain" description="EF-hand" evidence="1">
    <location>
        <begin position="132"/>
        <end position="167"/>
    </location>
</feature>
<dbReference type="PROSITE" id="PS50222">
    <property type="entry name" value="EF_HAND_2"/>
    <property type="match status" value="1"/>
</dbReference>
<evidence type="ECO:0000259" key="1">
    <source>
        <dbReference type="PROSITE" id="PS50222"/>
    </source>
</evidence>
<reference evidence="2 3" key="1">
    <citation type="submission" date="2020-08" db="EMBL/GenBank/DDBJ databases">
        <title>Sequencing the genomes of 1000 actinobacteria strains.</title>
        <authorList>
            <person name="Klenk H.-P."/>
        </authorList>
    </citation>
    <scope>NUCLEOTIDE SEQUENCE [LARGE SCALE GENOMIC DNA]</scope>
    <source>
        <strain evidence="2 3">DSM 45913</strain>
    </source>
</reference>
<protein>
    <recommendedName>
        <fullName evidence="1">EF-hand domain-containing protein</fullName>
    </recommendedName>
</protein>
<dbReference type="EMBL" id="JACHJB010000001">
    <property type="protein sequence ID" value="MBB6344218.1"/>
    <property type="molecule type" value="Genomic_DNA"/>
</dbReference>
<dbReference type="GO" id="GO:0005509">
    <property type="term" value="F:calcium ion binding"/>
    <property type="evidence" value="ECO:0007669"/>
    <property type="project" value="InterPro"/>
</dbReference>
<gene>
    <name evidence="2" type="ORF">FHU36_000727</name>
</gene>
<dbReference type="Proteomes" id="UP000583800">
    <property type="component" value="Unassembled WGS sequence"/>
</dbReference>
<name>A0A7X0BX41_9ACTN</name>
<proteinExistence type="predicted"/>
<evidence type="ECO:0000313" key="2">
    <source>
        <dbReference type="EMBL" id="MBB6344218.1"/>
    </source>
</evidence>
<dbReference type="AlphaFoldDB" id="A0A7X0BX41"/>
<keyword evidence="3" id="KW-1185">Reference proteome</keyword>
<dbReference type="InterPro" id="IPR011992">
    <property type="entry name" value="EF-hand-dom_pair"/>
</dbReference>
<comment type="caution">
    <text evidence="2">The sequence shown here is derived from an EMBL/GenBank/DDBJ whole genome shotgun (WGS) entry which is preliminary data.</text>
</comment>
<dbReference type="RefSeq" id="WP_185082376.1">
    <property type="nucleotide sequence ID" value="NZ_JACHJB010000001.1"/>
</dbReference>
<accession>A0A7X0BX41</accession>
<dbReference type="Gene3D" id="1.10.238.10">
    <property type="entry name" value="EF-hand"/>
    <property type="match status" value="1"/>
</dbReference>
<organism evidence="2 3">
    <name type="scientific">Nonomuraea muscovyensis</name>
    <dbReference type="NCBI Taxonomy" id="1124761"/>
    <lineage>
        <taxon>Bacteria</taxon>
        <taxon>Bacillati</taxon>
        <taxon>Actinomycetota</taxon>
        <taxon>Actinomycetes</taxon>
        <taxon>Streptosporangiales</taxon>
        <taxon>Streptosporangiaceae</taxon>
        <taxon>Nonomuraea</taxon>
    </lineage>
</organism>
<sequence length="181" mass="19200">MAIDLLNHKLDRAFDHIDAAGREVVDREDLLGLGARILVGFGESPTSLAGSGLVGGFGGIWSALSGALGRDGDCRLTREEFRTAMTKAFVVGEEYEPVFRPATVAVAQICDGDGDGLVGMREFRTLLSAYGTAYDDVDAAFDRLDHTGRGVLTVAELVAAARQYYAGTDPNAAGNWLFGPL</sequence>